<proteinExistence type="predicted"/>
<name>A0ACB9L1G3_9MYRT</name>
<evidence type="ECO:0000313" key="1">
    <source>
        <dbReference type="EMBL" id="KAI4303202.1"/>
    </source>
</evidence>
<dbReference type="Proteomes" id="UP001057402">
    <property type="component" value="Chromosome 12"/>
</dbReference>
<reference evidence="2" key="1">
    <citation type="journal article" date="2023" name="Front. Plant Sci.">
        <title>Chromosomal-level genome assembly of Melastoma candidum provides insights into trichome evolution.</title>
        <authorList>
            <person name="Zhong Y."/>
            <person name="Wu W."/>
            <person name="Sun C."/>
            <person name="Zou P."/>
            <person name="Liu Y."/>
            <person name="Dai S."/>
            <person name="Zhou R."/>
        </authorList>
    </citation>
    <scope>NUCLEOTIDE SEQUENCE [LARGE SCALE GENOMIC DNA]</scope>
</reference>
<keyword evidence="2" id="KW-1185">Reference proteome</keyword>
<comment type="caution">
    <text evidence="1">The sequence shown here is derived from an EMBL/GenBank/DDBJ whole genome shotgun (WGS) entry which is preliminary data.</text>
</comment>
<gene>
    <name evidence="1" type="ORF">MLD38_038862</name>
</gene>
<sequence length="133" mass="14612">MRRLFCCCLKPQGAGFPEHLLKGAVEVVSHDGVGRADKLPPDEHSRDRGVATQASKGPLNFLSPGVLVHLVDGWADPELVEEPLHRMAHAAAALAEYHDRPLRRQLRHPVHDAKIWKAYGVSKSNVMVVMAGD</sequence>
<accession>A0ACB9L1G3</accession>
<organism evidence="1 2">
    <name type="scientific">Melastoma candidum</name>
    <dbReference type="NCBI Taxonomy" id="119954"/>
    <lineage>
        <taxon>Eukaryota</taxon>
        <taxon>Viridiplantae</taxon>
        <taxon>Streptophyta</taxon>
        <taxon>Embryophyta</taxon>
        <taxon>Tracheophyta</taxon>
        <taxon>Spermatophyta</taxon>
        <taxon>Magnoliopsida</taxon>
        <taxon>eudicotyledons</taxon>
        <taxon>Gunneridae</taxon>
        <taxon>Pentapetalae</taxon>
        <taxon>rosids</taxon>
        <taxon>malvids</taxon>
        <taxon>Myrtales</taxon>
        <taxon>Melastomataceae</taxon>
        <taxon>Melastomatoideae</taxon>
        <taxon>Melastomateae</taxon>
        <taxon>Melastoma</taxon>
    </lineage>
</organism>
<dbReference type="EMBL" id="CM042891">
    <property type="protein sequence ID" value="KAI4303202.1"/>
    <property type="molecule type" value="Genomic_DNA"/>
</dbReference>
<evidence type="ECO:0000313" key="2">
    <source>
        <dbReference type="Proteomes" id="UP001057402"/>
    </source>
</evidence>
<protein>
    <submittedName>
        <fullName evidence="1">Uncharacterized protein</fullName>
    </submittedName>
</protein>